<dbReference type="GO" id="GO:0033539">
    <property type="term" value="P:fatty acid beta-oxidation using acyl-CoA dehydrogenase"/>
    <property type="evidence" value="ECO:0007669"/>
    <property type="project" value="TreeGrafter"/>
</dbReference>
<dbReference type="AlphaFoldDB" id="A0A9P4UZJ5"/>
<dbReference type="Pfam" id="PF00441">
    <property type="entry name" value="Acyl-CoA_dh_1"/>
    <property type="match status" value="1"/>
</dbReference>
<dbReference type="SUPFAM" id="SSF56645">
    <property type="entry name" value="Acyl-CoA dehydrogenase NM domain-like"/>
    <property type="match status" value="1"/>
</dbReference>
<dbReference type="SUPFAM" id="SSF47203">
    <property type="entry name" value="Acyl-CoA dehydrogenase C-terminal domain-like"/>
    <property type="match status" value="1"/>
</dbReference>
<dbReference type="InterPro" id="IPR036250">
    <property type="entry name" value="AcylCo_DH-like_C"/>
</dbReference>
<feature type="domain" description="Acyl-CoA oxidase/dehydrogenase middle" evidence="8">
    <location>
        <begin position="150"/>
        <end position="234"/>
    </location>
</feature>
<keyword evidence="5 6" id="KW-0560">Oxidoreductase</keyword>
<keyword evidence="10" id="KW-1185">Reference proteome</keyword>
<dbReference type="InterPro" id="IPR050741">
    <property type="entry name" value="Acyl-CoA_dehydrogenase"/>
</dbReference>
<dbReference type="OrthoDB" id="10254877at2759"/>
<dbReference type="Proteomes" id="UP000799444">
    <property type="component" value="Unassembled WGS sequence"/>
</dbReference>
<sequence>MDDKFGSSLPWAEPSWYTGIPSPYYDEGHAKFRNFIREWMQKTISNADPPSSESETFLKFAELGLLLPIGAGAKIPAEFARHWKLPGVKAEDWDGFYDLIMWDEMYRDIWALPSGISGVVVGLPPLLRFGNGYIKREIVPEILSGKKRICFAVTEPDTGSDLKNIVTTAEKSADGRHFVVNGEKKWITNGGNADYLTTLVRTGGPGINGLSVLLIPKSSQVRTRPMELSPDGQHFTHFVTFDDALVPAENLIGAEGGGFPIIVDNINHERLLASYQALSLSRTAIRQTVNWVCKREAFGTPLVQQPVIRWKLAQMGRQVESLQAWIEQNLYANKHLGSGANKRLGGTTALLKAQAGMTIKFVGDECQKLFGGLGMTKTGLGRDIESIVRRAPLLIVPGGAEDVLLDFGAREALKQAGVKVIPWSPKL</sequence>
<dbReference type="Gene3D" id="1.20.140.10">
    <property type="entry name" value="Butyryl-CoA Dehydrogenase, subunit A, domain 3"/>
    <property type="match status" value="1"/>
</dbReference>
<dbReference type="PANTHER" id="PTHR48083:SF28">
    <property type="entry name" value="ACYL-COA DEHYDROGENASE FAMILY PROTEIN (AFU_ORTHOLOGUE AFUA_6G10880)-RELATED"/>
    <property type="match status" value="1"/>
</dbReference>
<evidence type="ECO:0000259" key="8">
    <source>
        <dbReference type="Pfam" id="PF02770"/>
    </source>
</evidence>
<dbReference type="GO" id="GO:0003995">
    <property type="term" value="F:acyl-CoA dehydrogenase activity"/>
    <property type="evidence" value="ECO:0007669"/>
    <property type="project" value="TreeGrafter"/>
</dbReference>
<dbReference type="InterPro" id="IPR037069">
    <property type="entry name" value="AcylCoA_DH/ox_N_sf"/>
</dbReference>
<dbReference type="Pfam" id="PF02770">
    <property type="entry name" value="Acyl-CoA_dh_M"/>
    <property type="match status" value="1"/>
</dbReference>
<evidence type="ECO:0000256" key="2">
    <source>
        <dbReference type="ARBA" id="ARBA00009347"/>
    </source>
</evidence>
<gene>
    <name evidence="9" type="ORF">EJ04DRAFT_584212</name>
</gene>
<dbReference type="InterPro" id="IPR009100">
    <property type="entry name" value="AcylCoA_DH/oxidase_NM_dom_sf"/>
</dbReference>
<comment type="caution">
    <text evidence="9">The sequence shown here is derived from an EMBL/GenBank/DDBJ whole genome shotgun (WGS) entry which is preliminary data.</text>
</comment>
<dbReference type="Gene3D" id="1.10.540.10">
    <property type="entry name" value="Acyl-CoA dehydrogenase/oxidase, N-terminal domain"/>
    <property type="match status" value="1"/>
</dbReference>
<dbReference type="GO" id="GO:0005737">
    <property type="term" value="C:cytoplasm"/>
    <property type="evidence" value="ECO:0007669"/>
    <property type="project" value="TreeGrafter"/>
</dbReference>
<dbReference type="InterPro" id="IPR009075">
    <property type="entry name" value="AcylCo_DH/oxidase_C"/>
</dbReference>
<proteinExistence type="inferred from homology"/>
<evidence type="ECO:0000256" key="3">
    <source>
        <dbReference type="ARBA" id="ARBA00022630"/>
    </source>
</evidence>
<comment type="cofactor">
    <cofactor evidence="1 6">
        <name>FAD</name>
        <dbReference type="ChEBI" id="CHEBI:57692"/>
    </cofactor>
</comment>
<accession>A0A9P4UZJ5</accession>
<evidence type="ECO:0000259" key="7">
    <source>
        <dbReference type="Pfam" id="PF00441"/>
    </source>
</evidence>
<evidence type="ECO:0000256" key="4">
    <source>
        <dbReference type="ARBA" id="ARBA00022827"/>
    </source>
</evidence>
<dbReference type="PANTHER" id="PTHR48083">
    <property type="entry name" value="MEDIUM-CHAIN SPECIFIC ACYL-COA DEHYDROGENASE, MITOCHONDRIAL-RELATED"/>
    <property type="match status" value="1"/>
</dbReference>
<comment type="similarity">
    <text evidence="2 6">Belongs to the acyl-CoA dehydrogenase family.</text>
</comment>
<keyword evidence="4 6" id="KW-0274">FAD</keyword>
<dbReference type="Gene3D" id="2.40.110.10">
    <property type="entry name" value="Butyryl-CoA Dehydrogenase, subunit A, domain 2"/>
    <property type="match status" value="1"/>
</dbReference>
<evidence type="ECO:0000313" key="9">
    <source>
        <dbReference type="EMBL" id="KAF2731053.1"/>
    </source>
</evidence>
<evidence type="ECO:0000313" key="10">
    <source>
        <dbReference type="Proteomes" id="UP000799444"/>
    </source>
</evidence>
<dbReference type="InterPro" id="IPR006091">
    <property type="entry name" value="Acyl-CoA_Oxase/DH_mid-dom"/>
</dbReference>
<evidence type="ECO:0000256" key="6">
    <source>
        <dbReference type="RuleBase" id="RU362125"/>
    </source>
</evidence>
<dbReference type="EMBL" id="ML996203">
    <property type="protein sequence ID" value="KAF2731053.1"/>
    <property type="molecule type" value="Genomic_DNA"/>
</dbReference>
<keyword evidence="3 6" id="KW-0285">Flavoprotein</keyword>
<name>A0A9P4UZJ5_9PLEO</name>
<reference evidence="9" key="1">
    <citation type="journal article" date="2020" name="Stud. Mycol.">
        <title>101 Dothideomycetes genomes: a test case for predicting lifestyles and emergence of pathogens.</title>
        <authorList>
            <person name="Haridas S."/>
            <person name="Albert R."/>
            <person name="Binder M."/>
            <person name="Bloem J."/>
            <person name="Labutti K."/>
            <person name="Salamov A."/>
            <person name="Andreopoulos B."/>
            <person name="Baker S."/>
            <person name="Barry K."/>
            <person name="Bills G."/>
            <person name="Bluhm B."/>
            <person name="Cannon C."/>
            <person name="Castanera R."/>
            <person name="Culley D."/>
            <person name="Daum C."/>
            <person name="Ezra D."/>
            <person name="Gonzalez J."/>
            <person name="Henrissat B."/>
            <person name="Kuo A."/>
            <person name="Liang C."/>
            <person name="Lipzen A."/>
            <person name="Lutzoni F."/>
            <person name="Magnuson J."/>
            <person name="Mondo S."/>
            <person name="Nolan M."/>
            <person name="Ohm R."/>
            <person name="Pangilinan J."/>
            <person name="Park H.-J."/>
            <person name="Ramirez L."/>
            <person name="Alfaro M."/>
            <person name="Sun H."/>
            <person name="Tritt A."/>
            <person name="Yoshinaga Y."/>
            <person name="Zwiers L.-H."/>
            <person name="Turgeon B."/>
            <person name="Goodwin S."/>
            <person name="Spatafora J."/>
            <person name="Crous P."/>
            <person name="Grigoriev I."/>
        </authorList>
    </citation>
    <scope>NUCLEOTIDE SEQUENCE</scope>
    <source>
        <strain evidence="9">CBS 125425</strain>
    </source>
</reference>
<feature type="domain" description="Acyl-CoA dehydrogenase/oxidase C-terminal" evidence="7">
    <location>
        <begin position="256"/>
        <end position="412"/>
    </location>
</feature>
<organism evidence="9 10">
    <name type="scientific">Polyplosphaeria fusca</name>
    <dbReference type="NCBI Taxonomy" id="682080"/>
    <lineage>
        <taxon>Eukaryota</taxon>
        <taxon>Fungi</taxon>
        <taxon>Dikarya</taxon>
        <taxon>Ascomycota</taxon>
        <taxon>Pezizomycotina</taxon>
        <taxon>Dothideomycetes</taxon>
        <taxon>Pleosporomycetidae</taxon>
        <taxon>Pleosporales</taxon>
        <taxon>Tetraplosphaeriaceae</taxon>
        <taxon>Polyplosphaeria</taxon>
    </lineage>
</organism>
<evidence type="ECO:0000256" key="1">
    <source>
        <dbReference type="ARBA" id="ARBA00001974"/>
    </source>
</evidence>
<evidence type="ECO:0000256" key="5">
    <source>
        <dbReference type="ARBA" id="ARBA00023002"/>
    </source>
</evidence>
<dbReference type="GO" id="GO:0050660">
    <property type="term" value="F:flavin adenine dinucleotide binding"/>
    <property type="evidence" value="ECO:0007669"/>
    <property type="project" value="InterPro"/>
</dbReference>
<protein>
    <submittedName>
        <fullName evidence="9">Acyl-CoA dehydrogenase-like protein</fullName>
    </submittedName>
</protein>
<dbReference type="InterPro" id="IPR046373">
    <property type="entry name" value="Acyl-CoA_Oxase/DH_mid-dom_sf"/>
</dbReference>